<accession>A0A1M5P273</accession>
<keyword evidence="3" id="KW-1185">Reference proteome</keyword>
<feature type="transmembrane region" description="Helical" evidence="1">
    <location>
        <begin position="20"/>
        <end position="38"/>
    </location>
</feature>
<dbReference type="AlphaFoldDB" id="A0A1M5P273"/>
<sequence length="56" mass="5818">MKSILFRLLADRTGATALEYGLIALFMSGAIIAAFPALRDAVQALYTIVGASMAAA</sequence>
<organism evidence="2 3">
    <name type="scientific">Kaistia soli DSM 19436</name>
    <dbReference type="NCBI Taxonomy" id="1122133"/>
    <lineage>
        <taxon>Bacteria</taxon>
        <taxon>Pseudomonadati</taxon>
        <taxon>Pseudomonadota</taxon>
        <taxon>Alphaproteobacteria</taxon>
        <taxon>Hyphomicrobiales</taxon>
        <taxon>Kaistiaceae</taxon>
        <taxon>Kaistia</taxon>
    </lineage>
</organism>
<evidence type="ECO:0000313" key="3">
    <source>
        <dbReference type="Proteomes" id="UP000184485"/>
    </source>
</evidence>
<dbReference type="OrthoDB" id="5325135at2"/>
<proteinExistence type="predicted"/>
<keyword evidence="1" id="KW-1133">Transmembrane helix</keyword>
<dbReference type="Proteomes" id="UP000184485">
    <property type="component" value="Unassembled WGS sequence"/>
</dbReference>
<evidence type="ECO:0000313" key="2">
    <source>
        <dbReference type="EMBL" id="SHG95901.1"/>
    </source>
</evidence>
<gene>
    <name evidence="2" type="ORF">SAMN02745157_0074</name>
</gene>
<reference evidence="2 3" key="1">
    <citation type="submission" date="2016-11" db="EMBL/GenBank/DDBJ databases">
        <authorList>
            <person name="Jaros S."/>
            <person name="Januszkiewicz K."/>
            <person name="Wedrychowicz H."/>
        </authorList>
    </citation>
    <scope>NUCLEOTIDE SEQUENCE [LARGE SCALE GENOMIC DNA]</scope>
    <source>
        <strain evidence="2 3">DSM 19436</strain>
    </source>
</reference>
<protein>
    <submittedName>
        <fullName evidence="2">Flp pilus assembly protein, pilin Flp</fullName>
    </submittedName>
</protein>
<keyword evidence="1" id="KW-0812">Transmembrane</keyword>
<name>A0A1M5P273_9HYPH</name>
<evidence type="ECO:0000256" key="1">
    <source>
        <dbReference type="SAM" id="Phobius"/>
    </source>
</evidence>
<dbReference type="STRING" id="1122133.SAMN02745157_0074"/>
<dbReference type="RefSeq" id="WP_073058577.1">
    <property type="nucleotide sequence ID" value="NZ_FQUP01000010.1"/>
</dbReference>
<keyword evidence="1" id="KW-0472">Membrane</keyword>
<dbReference type="EMBL" id="FQUP01000010">
    <property type="protein sequence ID" value="SHG95901.1"/>
    <property type="molecule type" value="Genomic_DNA"/>
</dbReference>